<dbReference type="GO" id="GO:0003677">
    <property type="term" value="F:DNA binding"/>
    <property type="evidence" value="ECO:0007669"/>
    <property type="project" value="UniProtKB-KW"/>
</dbReference>
<dbReference type="SUPFAM" id="SSF46894">
    <property type="entry name" value="C-terminal effector domain of the bipartite response regulators"/>
    <property type="match status" value="1"/>
</dbReference>
<keyword evidence="1" id="KW-0805">Transcription regulation</keyword>
<name>A0A6M4A303_9BURK</name>
<sequence>MLHIVDDEDVIRDALAWLARSRNIASASYDSGEKFLSYLNKGFKYDTEGDCLLLDVRMPGLSGTTLFDTLTAKHLTKRLPVIFLTGHGDVPMAVDTLKRGAFDFFEKPFNDNKLMDRVQEALAQSREAGTLAAVHERLASLSAREREVLDLILLGKMNKVIADKLGISMRTVEVHRAHIFDKMKVKTAVDRQLSEHHRVRLDRARDGHLTMRDLSAWQK</sequence>
<feature type="modified residue" description="4-aspartylphosphate" evidence="4">
    <location>
        <position position="55"/>
    </location>
</feature>
<dbReference type="InterPro" id="IPR000792">
    <property type="entry name" value="Tscrpt_reg_LuxR_C"/>
</dbReference>
<dbReference type="GO" id="GO:0000160">
    <property type="term" value="P:phosphorelay signal transduction system"/>
    <property type="evidence" value="ECO:0007669"/>
    <property type="project" value="InterPro"/>
</dbReference>
<evidence type="ECO:0000313" key="8">
    <source>
        <dbReference type="Proteomes" id="UP000274350"/>
    </source>
</evidence>
<dbReference type="Gene3D" id="1.10.10.10">
    <property type="entry name" value="Winged helix-like DNA-binding domain superfamily/Winged helix DNA-binding domain"/>
    <property type="match status" value="1"/>
</dbReference>
<dbReference type="Pfam" id="PF00072">
    <property type="entry name" value="Response_reg"/>
    <property type="match status" value="1"/>
</dbReference>
<evidence type="ECO:0000256" key="3">
    <source>
        <dbReference type="ARBA" id="ARBA00023163"/>
    </source>
</evidence>
<keyword evidence="8" id="KW-1185">Reference proteome</keyword>
<gene>
    <name evidence="7" type="ORF">EJG51_006605</name>
</gene>
<dbReference type="EMBL" id="CP051152">
    <property type="protein sequence ID" value="QJQ05574.1"/>
    <property type="molecule type" value="Genomic_DNA"/>
</dbReference>
<dbReference type="Pfam" id="PF00196">
    <property type="entry name" value="GerE"/>
    <property type="match status" value="1"/>
</dbReference>
<evidence type="ECO:0000256" key="4">
    <source>
        <dbReference type="PROSITE-ProRule" id="PRU00169"/>
    </source>
</evidence>
<dbReference type="GO" id="GO:0006355">
    <property type="term" value="P:regulation of DNA-templated transcription"/>
    <property type="evidence" value="ECO:0007669"/>
    <property type="project" value="InterPro"/>
</dbReference>
<dbReference type="InterPro" id="IPR011006">
    <property type="entry name" value="CheY-like_superfamily"/>
</dbReference>
<dbReference type="InterPro" id="IPR016032">
    <property type="entry name" value="Sig_transdc_resp-reg_C-effctor"/>
</dbReference>
<evidence type="ECO:0000256" key="1">
    <source>
        <dbReference type="ARBA" id="ARBA00023015"/>
    </source>
</evidence>
<proteinExistence type="predicted"/>
<dbReference type="SUPFAM" id="SSF52172">
    <property type="entry name" value="CheY-like"/>
    <property type="match status" value="1"/>
</dbReference>
<evidence type="ECO:0000259" key="6">
    <source>
        <dbReference type="PROSITE" id="PS50110"/>
    </source>
</evidence>
<feature type="domain" description="Response regulatory" evidence="6">
    <location>
        <begin position="1"/>
        <end position="122"/>
    </location>
</feature>
<evidence type="ECO:0000313" key="7">
    <source>
        <dbReference type="EMBL" id="QJQ05574.1"/>
    </source>
</evidence>
<dbReference type="Gene3D" id="3.40.50.2300">
    <property type="match status" value="1"/>
</dbReference>
<dbReference type="SMART" id="SM00421">
    <property type="entry name" value="HTH_LUXR"/>
    <property type="match status" value="1"/>
</dbReference>
<keyword evidence="4" id="KW-0597">Phosphoprotein</keyword>
<dbReference type="PROSITE" id="PS50043">
    <property type="entry name" value="HTH_LUXR_2"/>
    <property type="match status" value="1"/>
</dbReference>
<organism evidence="7 8">
    <name type="scientific">Undibacterium piscinae</name>
    <dbReference type="NCBI Taxonomy" id="2495591"/>
    <lineage>
        <taxon>Bacteria</taxon>
        <taxon>Pseudomonadati</taxon>
        <taxon>Pseudomonadota</taxon>
        <taxon>Betaproteobacteria</taxon>
        <taxon>Burkholderiales</taxon>
        <taxon>Oxalobacteraceae</taxon>
        <taxon>Undibacterium</taxon>
    </lineage>
</organism>
<dbReference type="PROSITE" id="PS50110">
    <property type="entry name" value="RESPONSE_REGULATORY"/>
    <property type="match status" value="1"/>
</dbReference>
<dbReference type="Proteomes" id="UP000274350">
    <property type="component" value="Chromosome"/>
</dbReference>
<keyword evidence="3" id="KW-0804">Transcription</keyword>
<evidence type="ECO:0000256" key="2">
    <source>
        <dbReference type="ARBA" id="ARBA00023125"/>
    </source>
</evidence>
<dbReference type="PANTHER" id="PTHR44688">
    <property type="entry name" value="DNA-BINDING TRANSCRIPTIONAL ACTIVATOR DEVR_DOSR"/>
    <property type="match status" value="1"/>
</dbReference>
<dbReference type="InterPro" id="IPR036388">
    <property type="entry name" value="WH-like_DNA-bd_sf"/>
</dbReference>
<keyword evidence="2" id="KW-0238">DNA-binding</keyword>
<dbReference type="SMART" id="SM00448">
    <property type="entry name" value="REC"/>
    <property type="match status" value="1"/>
</dbReference>
<feature type="domain" description="HTH luxR-type" evidence="5">
    <location>
        <begin position="134"/>
        <end position="201"/>
    </location>
</feature>
<dbReference type="CDD" id="cd06170">
    <property type="entry name" value="LuxR_C_like"/>
    <property type="match status" value="1"/>
</dbReference>
<reference evidence="7 8" key="1">
    <citation type="journal article" date="2019" name="Int. J. Syst. Evol. Microbiol.">
        <title>Undibacterium piscinae sp. nov., isolated from Korean shiner intestine.</title>
        <authorList>
            <person name="Lee S.Y."/>
            <person name="Kang W."/>
            <person name="Kim P.S."/>
            <person name="Kim H.S."/>
            <person name="Sung H."/>
            <person name="Shin N.R."/>
            <person name="Whon T.W."/>
            <person name="Yun J.H."/>
            <person name="Lee J.Y."/>
            <person name="Lee J.Y."/>
            <person name="Jung M.J."/>
            <person name="Jeong Y.S."/>
            <person name="Tak E.J."/>
            <person name="Han J.E."/>
            <person name="Hyun D.W."/>
            <person name="Kang M.S."/>
            <person name="Lee K.E."/>
            <person name="Lee B.H."/>
            <person name="Bae J.W."/>
        </authorList>
    </citation>
    <scope>NUCLEOTIDE SEQUENCE [LARGE SCALE GENOMIC DNA]</scope>
    <source>
        <strain evidence="7 8">S11R28</strain>
    </source>
</reference>
<dbReference type="InterPro" id="IPR001789">
    <property type="entry name" value="Sig_transdc_resp-reg_receiver"/>
</dbReference>
<dbReference type="PANTHER" id="PTHR44688:SF16">
    <property type="entry name" value="DNA-BINDING TRANSCRIPTIONAL ACTIVATOR DEVR_DOSR"/>
    <property type="match status" value="1"/>
</dbReference>
<evidence type="ECO:0000259" key="5">
    <source>
        <dbReference type="PROSITE" id="PS50043"/>
    </source>
</evidence>
<dbReference type="KEGG" id="upi:EJG51_006605"/>
<accession>A0A6M4A303</accession>
<dbReference type="PRINTS" id="PR00038">
    <property type="entry name" value="HTHLUXR"/>
</dbReference>
<dbReference type="PROSITE" id="PS00622">
    <property type="entry name" value="HTH_LUXR_1"/>
    <property type="match status" value="1"/>
</dbReference>
<dbReference type="AlphaFoldDB" id="A0A6M4A303"/>
<protein>
    <submittedName>
        <fullName evidence="7">Response regulator transcription factor</fullName>
    </submittedName>
</protein>